<dbReference type="GO" id="GO:0000118">
    <property type="term" value="C:histone deacetylase complex"/>
    <property type="evidence" value="ECO:0007669"/>
    <property type="project" value="TreeGrafter"/>
</dbReference>
<reference evidence="8" key="1">
    <citation type="submission" date="2023-12" db="EMBL/GenBank/DDBJ databases">
        <title>Genome assembly of Anisodus tanguticus.</title>
        <authorList>
            <person name="Wang Y.-J."/>
        </authorList>
    </citation>
    <scope>NUCLEOTIDE SEQUENCE</scope>
    <source>
        <strain evidence="8">KB-2021</strain>
        <tissue evidence="8">Leaf</tissue>
    </source>
</reference>
<keyword evidence="7" id="KW-0812">Transmembrane</keyword>
<dbReference type="AlphaFoldDB" id="A0AAE1V0P8"/>
<dbReference type="EMBL" id="JAVYJV010000018">
    <property type="protein sequence ID" value="KAK4346346.1"/>
    <property type="molecule type" value="Genomic_DNA"/>
</dbReference>
<evidence type="ECO:0000256" key="1">
    <source>
        <dbReference type="ARBA" id="ARBA00004123"/>
    </source>
</evidence>
<accession>A0AAE1V0P8</accession>
<dbReference type="SUPFAM" id="SSF47762">
    <property type="entry name" value="PAH2 domain"/>
    <property type="match status" value="3"/>
</dbReference>
<proteinExistence type="predicted"/>
<comment type="subcellular location">
    <subcellularLocation>
        <location evidence="1 5">Nucleus</location>
    </subcellularLocation>
</comment>
<evidence type="ECO:0000256" key="7">
    <source>
        <dbReference type="SAM" id="Phobius"/>
    </source>
</evidence>
<dbReference type="PROSITE" id="PS51477">
    <property type="entry name" value="PAH"/>
    <property type="match status" value="2"/>
</dbReference>
<keyword evidence="4 5" id="KW-0539">Nucleus</keyword>
<protein>
    <submittedName>
        <fullName evidence="8">Uncharacterized protein</fullName>
    </submittedName>
</protein>
<evidence type="ECO:0000256" key="3">
    <source>
        <dbReference type="ARBA" id="ARBA00022737"/>
    </source>
</evidence>
<evidence type="ECO:0000313" key="8">
    <source>
        <dbReference type="EMBL" id="KAK4346346.1"/>
    </source>
</evidence>
<keyword evidence="7" id="KW-0472">Membrane</keyword>
<evidence type="ECO:0000256" key="2">
    <source>
        <dbReference type="ARBA" id="ARBA00022491"/>
    </source>
</evidence>
<dbReference type="GO" id="GO:0003714">
    <property type="term" value="F:transcription corepressor activity"/>
    <property type="evidence" value="ECO:0007669"/>
    <property type="project" value="InterPro"/>
</dbReference>
<dbReference type="FunFam" id="1.20.1160.11:FF:000002">
    <property type="entry name" value="Paired amphipathic helix protein SIN3"/>
    <property type="match status" value="1"/>
</dbReference>
<keyword evidence="2" id="KW-0678">Repressor</keyword>
<dbReference type="PANTHER" id="PTHR12346">
    <property type="entry name" value="SIN3B-RELATED"/>
    <property type="match status" value="1"/>
</dbReference>
<feature type="compositionally biased region" description="Basic and acidic residues" evidence="6">
    <location>
        <begin position="165"/>
        <end position="181"/>
    </location>
</feature>
<comment type="caution">
    <text evidence="8">The sequence shown here is derived from an EMBL/GenBank/DDBJ whole genome shotgun (WGS) entry which is preliminary data.</text>
</comment>
<dbReference type="GO" id="GO:0000785">
    <property type="term" value="C:chromatin"/>
    <property type="evidence" value="ECO:0007669"/>
    <property type="project" value="TreeGrafter"/>
</dbReference>
<feature type="region of interest" description="Disordered" evidence="6">
    <location>
        <begin position="158"/>
        <end position="181"/>
    </location>
</feature>
<evidence type="ECO:0000313" key="9">
    <source>
        <dbReference type="Proteomes" id="UP001291623"/>
    </source>
</evidence>
<dbReference type="FunFam" id="1.20.1160.11:FF:000003">
    <property type="entry name" value="Paired amphipathic helix SIN3-like protein"/>
    <property type="match status" value="1"/>
</dbReference>
<dbReference type="GO" id="GO:0000122">
    <property type="term" value="P:negative regulation of transcription by RNA polymerase II"/>
    <property type="evidence" value="ECO:0007669"/>
    <property type="project" value="TreeGrafter"/>
</dbReference>
<evidence type="ECO:0000256" key="4">
    <source>
        <dbReference type="ARBA" id="ARBA00023242"/>
    </source>
</evidence>
<dbReference type="InterPro" id="IPR036600">
    <property type="entry name" value="PAH_sf"/>
</dbReference>
<dbReference type="Proteomes" id="UP001291623">
    <property type="component" value="Unassembled WGS sequence"/>
</dbReference>
<organism evidence="8 9">
    <name type="scientific">Anisodus tanguticus</name>
    <dbReference type="NCBI Taxonomy" id="243964"/>
    <lineage>
        <taxon>Eukaryota</taxon>
        <taxon>Viridiplantae</taxon>
        <taxon>Streptophyta</taxon>
        <taxon>Embryophyta</taxon>
        <taxon>Tracheophyta</taxon>
        <taxon>Spermatophyta</taxon>
        <taxon>Magnoliopsida</taxon>
        <taxon>eudicotyledons</taxon>
        <taxon>Gunneridae</taxon>
        <taxon>Pentapetalae</taxon>
        <taxon>asterids</taxon>
        <taxon>lamiids</taxon>
        <taxon>Solanales</taxon>
        <taxon>Solanaceae</taxon>
        <taxon>Solanoideae</taxon>
        <taxon>Hyoscyameae</taxon>
        <taxon>Anisodus</taxon>
    </lineage>
</organism>
<name>A0AAE1V0P8_9SOLA</name>
<dbReference type="InterPro" id="IPR039774">
    <property type="entry name" value="Sin3-like"/>
</dbReference>
<dbReference type="Pfam" id="PF02671">
    <property type="entry name" value="PAH"/>
    <property type="match status" value="3"/>
</dbReference>
<evidence type="ECO:0000256" key="5">
    <source>
        <dbReference type="PROSITE-ProRule" id="PRU00810"/>
    </source>
</evidence>
<keyword evidence="7" id="KW-1133">Transmembrane helix</keyword>
<keyword evidence="3" id="KW-0677">Repeat</keyword>
<sequence>MATYGCGSDIYGSGRGGAGASGSTLKLTTTDALSYLKEVKNMFPDQVKYHMFIDVMKDFRNQRIDIGGVIARKHFHNDDHVYKSSLDILNMYRKVHKGINEMYHEVTVLFDDHPDLLDEFTRYFPDSAIANPFPLHRIIDPLRDLDLDDDKTLIKLHKEQKRRSGKESRDGRTHDQDYKELDNENEGDLSMQCLTDKMKSVLKVEEFGGPHEDKNALMKCCFMYAFVFGIVLLSLVSNLLNMICSILPDTYSQGFTFCEKVNERLRSPADYRAFLKCLHIYSREVITRKELQNLVADVLGKYPDLMEGFNEFIERYERVVGFLVGVMSQRKSDEGHTSKLVKEEEKEDRAQV</sequence>
<dbReference type="PANTHER" id="PTHR12346:SF56">
    <property type="entry name" value="PAIRED AMPHIPATHIC HELIX PROTEIN SIN3-LIKE 2"/>
    <property type="match status" value="1"/>
</dbReference>
<dbReference type="Gene3D" id="1.20.1160.11">
    <property type="entry name" value="Paired amphipathic helix"/>
    <property type="match status" value="3"/>
</dbReference>
<gene>
    <name evidence="8" type="ORF">RND71_032685</name>
</gene>
<evidence type="ECO:0000256" key="6">
    <source>
        <dbReference type="SAM" id="MobiDB-lite"/>
    </source>
</evidence>
<dbReference type="InterPro" id="IPR003822">
    <property type="entry name" value="PAH"/>
</dbReference>
<keyword evidence="9" id="KW-1185">Reference proteome</keyword>
<feature type="transmembrane region" description="Helical" evidence="7">
    <location>
        <begin position="222"/>
        <end position="243"/>
    </location>
</feature>